<name>R7ZK05_LYSSH</name>
<dbReference type="RefSeq" id="WP_010857177.1">
    <property type="nucleotide sequence ID" value="NZ_KB933398.1"/>
</dbReference>
<gene>
    <name evidence="1" type="ORF">H131_01035</name>
</gene>
<dbReference type="PATRIC" id="fig|1285586.5.peg.206"/>
<protein>
    <submittedName>
        <fullName evidence="1">Uncharacterized protein</fullName>
    </submittedName>
</protein>
<organism evidence="1 2">
    <name type="scientific">Lysinibacillus sphaericus OT4b.31</name>
    <dbReference type="NCBI Taxonomy" id="1285586"/>
    <lineage>
        <taxon>Bacteria</taxon>
        <taxon>Bacillati</taxon>
        <taxon>Bacillota</taxon>
        <taxon>Bacilli</taxon>
        <taxon>Bacillales</taxon>
        <taxon>Bacillaceae</taxon>
        <taxon>Lysinibacillus</taxon>
    </lineage>
</organism>
<sequence length="105" mass="12622">MSIKHLEMLENQLIQKGWTVSNAYSDQLYYVTNDFTVYWKITRDINKEAITLIFPIHGEFGRRSTDLKDIFYCEESRNGKILYFKKVKSKEWTENLKEWVSSLMQ</sequence>
<proteinExistence type="predicted"/>
<evidence type="ECO:0000313" key="1">
    <source>
        <dbReference type="EMBL" id="EON74430.1"/>
    </source>
</evidence>
<comment type="caution">
    <text evidence="1">The sequence shown here is derived from an EMBL/GenBank/DDBJ whole genome shotgun (WGS) entry which is preliminary data.</text>
</comment>
<accession>R7ZK05</accession>
<dbReference type="EMBL" id="AQPX01000003">
    <property type="protein sequence ID" value="EON74430.1"/>
    <property type="molecule type" value="Genomic_DNA"/>
</dbReference>
<dbReference type="AlphaFoldDB" id="R7ZK05"/>
<dbReference type="OrthoDB" id="9877008at2"/>
<dbReference type="HOGENOM" id="CLU_2233246_0_0_9"/>
<dbReference type="Proteomes" id="UP000013911">
    <property type="component" value="Unassembled WGS sequence"/>
</dbReference>
<reference evidence="1 2" key="1">
    <citation type="submission" date="2013-04" db="EMBL/GenBank/DDBJ databases">
        <title>Draft genome of the heavy metal tolerant bacterium Lysinibacillus sphaericus strain OT4b.31.</title>
        <authorList>
            <person name="Pena-Montenegro T.D."/>
            <person name="Dussan J."/>
        </authorList>
    </citation>
    <scope>NUCLEOTIDE SEQUENCE [LARGE SCALE GENOMIC DNA]</scope>
    <source>
        <strain evidence="1 2">OT4b.31</strain>
    </source>
</reference>
<evidence type="ECO:0000313" key="2">
    <source>
        <dbReference type="Proteomes" id="UP000013911"/>
    </source>
</evidence>